<dbReference type="AlphaFoldDB" id="A0A223M9X0"/>
<dbReference type="EMBL" id="CP022714">
    <property type="protein sequence ID" value="ASU14277.1"/>
    <property type="molecule type" value="Genomic_DNA"/>
</dbReference>
<dbReference type="InterPro" id="IPR036918">
    <property type="entry name" value="Pyrv_Knase_C_sf"/>
</dbReference>
<proteinExistence type="predicted"/>
<dbReference type="SUPFAM" id="SSF52935">
    <property type="entry name" value="PK C-terminal domain-like"/>
    <property type="match status" value="1"/>
</dbReference>
<protein>
    <submittedName>
        <fullName evidence="1">Uncharacterized protein</fullName>
    </submittedName>
</protein>
<gene>
    <name evidence="1" type="ORF">CIB43_00379</name>
</gene>
<name>A0A223M9X0_MESHO</name>
<organism evidence="1 2">
    <name type="scientific">Mesomycoplasma hyopneumoniae</name>
    <name type="common">Mycoplasma hyopneumoniae</name>
    <dbReference type="NCBI Taxonomy" id="2099"/>
    <lineage>
        <taxon>Bacteria</taxon>
        <taxon>Bacillati</taxon>
        <taxon>Mycoplasmatota</taxon>
        <taxon>Mycoplasmoidales</taxon>
        <taxon>Metamycoplasmataceae</taxon>
        <taxon>Mesomycoplasma</taxon>
    </lineage>
</organism>
<accession>A0A223M9X0</accession>
<sequence length="88" mass="9814">MLSRTGQLLREIAKFRPNTAVIGVINNEKLINGFGITSSVFVSINSISEFTAIKNDFSLARNVLEPFGVEKGDTFLVVENEKMVQFVY</sequence>
<evidence type="ECO:0000313" key="2">
    <source>
        <dbReference type="Proteomes" id="UP000215452"/>
    </source>
</evidence>
<dbReference type="Proteomes" id="UP000215452">
    <property type="component" value="Chromosome"/>
</dbReference>
<reference evidence="1 2" key="1">
    <citation type="submission" date="2017-08" db="EMBL/GenBank/DDBJ databases">
        <title>The complete genome sequence of a Mycoplasma hyopneumoniae isolate in Korea.</title>
        <authorList>
            <person name="Han J."/>
            <person name="Lee N."/>
        </authorList>
    </citation>
    <scope>NUCLEOTIDE SEQUENCE [LARGE SCALE GENOMIC DNA]</scope>
    <source>
        <strain evidence="1 2">KM014</strain>
    </source>
</reference>
<evidence type="ECO:0000313" key="1">
    <source>
        <dbReference type="EMBL" id="ASU14277.1"/>
    </source>
</evidence>